<sequence length="121" mass="12750">MTHSPWLLRGDVLIAVLGMGLVTFLCRIGGHILRQAFRLPPFVETMLRELPGPLFVAYVAPALWMQGPAGLGGAALAVLVQWRTRQLAFSIPAGVLGVALAREAAALVEQGAAFGASFLAS</sequence>
<reference evidence="3 5" key="2">
    <citation type="journal article" date="2019" name="Microb. Pathog.">
        <title>Comparison of VITEK 2, MALDI-TOF MS, 16S rRNA gene sequencing, and whole-genome sequencing for identification of Roseomonas mucosa.</title>
        <authorList>
            <person name="Rudolph W.W."/>
            <person name="Gunzer F."/>
            <person name="Trauth M."/>
            <person name="Bunk B."/>
            <person name="Bigge R."/>
            <person name="Schrottner P."/>
        </authorList>
    </citation>
    <scope>NUCLEOTIDE SEQUENCE [LARGE SCALE GENOMIC DNA]</scope>
    <source>
        <strain evidence="3 5">DSM 103800</strain>
    </source>
</reference>
<proteinExistence type="predicted"/>
<dbReference type="AlphaFoldDB" id="A0A1L7ACK3"/>
<dbReference type="Proteomes" id="UP000185494">
    <property type="component" value="Chromosome 1"/>
</dbReference>
<feature type="transmembrane region" description="Helical" evidence="1">
    <location>
        <begin position="53"/>
        <end position="80"/>
    </location>
</feature>
<accession>A0A1L7ACK3</accession>
<protein>
    <submittedName>
        <fullName evidence="3">AzlD domain-containing protein</fullName>
    </submittedName>
    <submittedName>
        <fullName evidence="2">Branched-chain amino acid transporter</fullName>
    </submittedName>
</protein>
<evidence type="ECO:0000313" key="2">
    <source>
        <dbReference type="EMBL" id="APT56512.1"/>
    </source>
</evidence>
<keyword evidence="1" id="KW-0812">Transmembrane</keyword>
<dbReference type="InterPro" id="IPR008407">
    <property type="entry name" value="Brnchd-chn_aa_trnsp_AzlD"/>
</dbReference>
<evidence type="ECO:0000313" key="4">
    <source>
        <dbReference type="Proteomes" id="UP000185494"/>
    </source>
</evidence>
<dbReference type="EMBL" id="CP015583">
    <property type="protein sequence ID" value="APT56512.1"/>
    <property type="molecule type" value="Genomic_DNA"/>
</dbReference>
<keyword evidence="1" id="KW-0472">Membrane</keyword>
<keyword evidence="1" id="KW-1133">Transmembrane helix</keyword>
<keyword evidence="5" id="KW-1185">Reference proteome</keyword>
<gene>
    <name evidence="2" type="ORF">RGI145_04730</name>
    <name evidence="3" type="ORF">RQ831_11325</name>
</gene>
<evidence type="ECO:0000256" key="1">
    <source>
        <dbReference type="SAM" id="Phobius"/>
    </source>
</evidence>
<reference evidence="2 4" key="1">
    <citation type="submission" date="2016-05" db="EMBL/GenBank/DDBJ databases">
        <title>Complete Genome and Methylome Analysis of Psychrotrophic Bacterial Isolates from Antarctic Lake Untersee.</title>
        <authorList>
            <person name="Fomenkov A."/>
            <person name="Akimov V.N."/>
            <person name="Vasilyeva L.V."/>
            <person name="Andersen D."/>
            <person name="Vincze T."/>
            <person name="Roberts R.J."/>
        </authorList>
    </citation>
    <scope>NUCLEOTIDE SEQUENCE [LARGE SCALE GENOMIC DNA]</scope>
    <source>
        <strain evidence="2 4">U14-5</strain>
    </source>
</reference>
<dbReference type="Proteomes" id="UP001258945">
    <property type="component" value="Unassembled WGS sequence"/>
</dbReference>
<dbReference type="Pfam" id="PF05437">
    <property type="entry name" value="AzlD"/>
    <property type="match status" value="1"/>
</dbReference>
<organism evidence="2 4">
    <name type="scientific">Roseomonas gilardii</name>
    <dbReference type="NCBI Taxonomy" id="257708"/>
    <lineage>
        <taxon>Bacteria</taxon>
        <taxon>Pseudomonadati</taxon>
        <taxon>Pseudomonadota</taxon>
        <taxon>Alphaproteobacteria</taxon>
        <taxon>Acetobacterales</taxon>
        <taxon>Roseomonadaceae</taxon>
        <taxon>Roseomonas</taxon>
    </lineage>
</organism>
<dbReference type="STRING" id="257708.RGI145_04730"/>
<name>A0A1L7ACK3_9PROT</name>
<dbReference type="EMBL" id="JAVVDO010000016">
    <property type="protein sequence ID" value="MDT8331647.1"/>
    <property type="molecule type" value="Genomic_DNA"/>
</dbReference>
<dbReference type="RefSeq" id="WP_075797457.1">
    <property type="nucleotide sequence ID" value="NZ_CP015583.1"/>
</dbReference>
<feature type="transmembrane region" description="Helical" evidence="1">
    <location>
        <begin position="12"/>
        <end position="33"/>
    </location>
</feature>
<reference evidence="3" key="3">
    <citation type="submission" date="2023-09" db="EMBL/GenBank/DDBJ databases">
        <authorList>
            <person name="Schober I."/>
            <person name="Bunk B."/>
        </authorList>
    </citation>
    <scope>NUCLEOTIDE SEQUENCE</scope>
    <source>
        <strain evidence="3">DSM 103800</strain>
    </source>
</reference>
<evidence type="ECO:0000313" key="5">
    <source>
        <dbReference type="Proteomes" id="UP001258945"/>
    </source>
</evidence>
<dbReference type="KEGG" id="rgi:RGI145_04730"/>
<evidence type="ECO:0000313" key="3">
    <source>
        <dbReference type="EMBL" id="MDT8331647.1"/>
    </source>
</evidence>